<gene>
    <name evidence="2" type="ORF">G4Z05_07870</name>
</gene>
<proteinExistence type="predicted"/>
<evidence type="ECO:0000256" key="1">
    <source>
        <dbReference type="SAM" id="Phobius"/>
    </source>
</evidence>
<dbReference type="AlphaFoldDB" id="A0A6B3TS20"/>
<evidence type="ECO:0000313" key="3">
    <source>
        <dbReference type="Proteomes" id="UP000481621"/>
    </source>
</evidence>
<sequence length="253" mass="29102">MINEFKLYFYRHKPFLILTAFIFVGCMMQYFILSGENISSVKDVLGVSSEGLIYQNFAADSITFLSLVYFIYCSASSIINDKRNGVFMYSFVKKVPSLKILTYKFTAAYSFVLTSNVYIILFTSIIALSIYGGEKEMIFNAILLLLTKSYTAIFYVSLGILFALLVNNYVFVLSIFFIVEMAKIGVYSVLNKFSFSKFIVLNHIDISYFFDLPSKGIDRGFSFPFTLLIYFVYLLLIVLMAFYTFTRKKGRLI</sequence>
<dbReference type="PROSITE" id="PS51257">
    <property type="entry name" value="PROKAR_LIPOPROTEIN"/>
    <property type="match status" value="1"/>
</dbReference>
<accession>A0A6B3TS20</accession>
<keyword evidence="1" id="KW-0812">Transmembrane</keyword>
<organism evidence="2 3">
    <name type="scientific">Neobacillus thermocopriae</name>
    <dbReference type="NCBI Taxonomy" id="1215031"/>
    <lineage>
        <taxon>Bacteria</taxon>
        <taxon>Bacillati</taxon>
        <taxon>Bacillota</taxon>
        <taxon>Bacilli</taxon>
        <taxon>Bacillales</taxon>
        <taxon>Bacillaceae</taxon>
        <taxon>Neobacillus</taxon>
    </lineage>
</organism>
<feature type="transmembrane region" description="Helical" evidence="1">
    <location>
        <begin position="152"/>
        <end position="177"/>
    </location>
</feature>
<keyword evidence="1" id="KW-0472">Membrane</keyword>
<protein>
    <submittedName>
        <fullName evidence="2">Uncharacterized protein</fullName>
    </submittedName>
</protein>
<feature type="transmembrane region" description="Helical" evidence="1">
    <location>
        <begin position="222"/>
        <end position="245"/>
    </location>
</feature>
<keyword evidence="1" id="KW-1133">Transmembrane helix</keyword>
<feature type="transmembrane region" description="Helical" evidence="1">
    <location>
        <begin position="15"/>
        <end position="33"/>
    </location>
</feature>
<name>A0A6B3TS20_9BACI</name>
<dbReference type="RefSeq" id="WP_163251313.1">
    <property type="nucleotide sequence ID" value="NZ_JAAIUV010000010.1"/>
</dbReference>
<evidence type="ECO:0000313" key="2">
    <source>
        <dbReference type="EMBL" id="NEX78801.1"/>
    </source>
</evidence>
<feature type="transmembrane region" description="Helical" evidence="1">
    <location>
        <begin position="107"/>
        <end position="132"/>
    </location>
</feature>
<dbReference type="EMBL" id="JAAIUV010000010">
    <property type="protein sequence ID" value="NEX78801.1"/>
    <property type="molecule type" value="Genomic_DNA"/>
</dbReference>
<comment type="caution">
    <text evidence="2">The sequence shown here is derived from an EMBL/GenBank/DDBJ whole genome shotgun (WGS) entry which is preliminary data.</text>
</comment>
<dbReference type="Proteomes" id="UP000481621">
    <property type="component" value="Unassembled WGS sequence"/>
</dbReference>
<feature type="transmembrane region" description="Helical" evidence="1">
    <location>
        <begin position="53"/>
        <end position="73"/>
    </location>
</feature>
<reference evidence="2" key="1">
    <citation type="submission" date="2020-02" db="EMBL/GenBank/DDBJ databases">
        <title>Bacillus sedimentmangrovi sp. nov., isolated from sediment of the mangrove ecosystem.</title>
        <authorList>
            <person name="Liu G."/>
        </authorList>
    </citation>
    <scope>NUCLEOTIDE SEQUENCE [LARGE SCALE GENOMIC DNA]</scope>
    <source>
        <strain evidence="2">SgZ-7</strain>
    </source>
</reference>
<keyword evidence="3" id="KW-1185">Reference proteome</keyword>